<dbReference type="EMBL" id="LNXT01000044">
    <property type="protein sequence ID" value="KTC68844.1"/>
    <property type="molecule type" value="Genomic_DNA"/>
</dbReference>
<dbReference type="Gene3D" id="1.20.5.50">
    <property type="match status" value="1"/>
</dbReference>
<reference evidence="3 5" key="1">
    <citation type="submission" date="2015-11" db="EMBL/GenBank/DDBJ databases">
        <title>Genomic analysis of 38 Legionella species identifies large and diverse effector repertoires.</title>
        <authorList>
            <person name="Burstein D."/>
            <person name="Amaro F."/>
            <person name="Zusman T."/>
            <person name="Lifshitz Z."/>
            <person name="Cohen O."/>
            <person name="Gilbert J.A."/>
            <person name="Pupko T."/>
            <person name="Shuman H.A."/>
            <person name="Segal G."/>
        </authorList>
    </citation>
    <scope>NUCLEOTIDE SEQUENCE [LARGE SCALE GENOMIC DNA]</scope>
    <source>
        <strain evidence="3 5">CDC#1407-AL-14</strain>
    </source>
</reference>
<dbReference type="RefSeq" id="WP_058524384.1">
    <property type="nucleotide sequence ID" value="NZ_CAAAHV010000007.1"/>
</dbReference>
<reference evidence="4 6" key="2">
    <citation type="submission" date="2018-06" db="EMBL/GenBank/DDBJ databases">
        <authorList>
            <consortium name="Pathogen Informatics"/>
            <person name="Doyle S."/>
        </authorList>
    </citation>
    <scope>NUCLEOTIDE SEQUENCE [LARGE SCALE GENOMIC DNA]</scope>
    <source>
        <strain evidence="4 6">NCTC12437</strain>
    </source>
</reference>
<evidence type="ECO:0000313" key="5">
    <source>
        <dbReference type="Proteomes" id="UP000054735"/>
    </source>
</evidence>
<dbReference type="Proteomes" id="UP000255066">
    <property type="component" value="Unassembled WGS sequence"/>
</dbReference>
<sequence>MTTSKPCSIRLLNKTYEIKCPDHEVDNLQRAGQKLNEQLLANKKKFRQLDEFQNLLLAAIHISHELISCQKQQEQQRHQVTQFINSLETRINQVVNGSPEFDPQTD</sequence>
<dbReference type="STRING" id="28083.Lbir_2377"/>
<dbReference type="Pfam" id="PF05164">
    <property type="entry name" value="ZapA"/>
    <property type="match status" value="1"/>
</dbReference>
<dbReference type="SUPFAM" id="SSF102829">
    <property type="entry name" value="Cell division protein ZapA-like"/>
    <property type="match status" value="1"/>
</dbReference>
<proteinExistence type="inferred from homology"/>
<keyword evidence="2" id="KW-0175">Coiled coil</keyword>
<dbReference type="AlphaFoldDB" id="A0A378IM91"/>
<keyword evidence="5" id="KW-1185">Reference proteome</keyword>
<name>A0A378IM91_9GAMM</name>
<dbReference type="EMBL" id="UGNW01000001">
    <property type="protein sequence ID" value="STX33214.1"/>
    <property type="molecule type" value="Genomic_DNA"/>
</dbReference>
<evidence type="ECO:0000313" key="6">
    <source>
        <dbReference type="Proteomes" id="UP000255066"/>
    </source>
</evidence>
<dbReference type="OrthoDB" id="5772359at2"/>
<accession>A0A378IM91</accession>
<protein>
    <submittedName>
        <fullName evidence="4">Cell division protein ZapA</fullName>
    </submittedName>
</protein>
<dbReference type="GO" id="GO:0051301">
    <property type="term" value="P:cell division"/>
    <property type="evidence" value="ECO:0007669"/>
    <property type="project" value="UniProtKB-KW"/>
</dbReference>
<dbReference type="Proteomes" id="UP000054735">
    <property type="component" value="Unassembled WGS sequence"/>
</dbReference>
<dbReference type="InterPro" id="IPR036192">
    <property type="entry name" value="Cell_div_ZapA-like_sf"/>
</dbReference>
<keyword evidence="4" id="KW-0131">Cell cycle</keyword>
<dbReference type="InterPro" id="IPR007838">
    <property type="entry name" value="Cell_div_ZapA-like"/>
</dbReference>
<evidence type="ECO:0000313" key="4">
    <source>
        <dbReference type="EMBL" id="STX33214.1"/>
    </source>
</evidence>
<organism evidence="4 6">
    <name type="scientific">Legionella birminghamensis</name>
    <dbReference type="NCBI Taxonomy" id="28083"/>
    <lineage>
        <taxon>Bacteria</taxon>
        <taxon>Pseudomonadati</taxon>
        <taxon>Pseudomonadota</taxon>
        <taxon>Gammaproteobacteria</taxon>
        <taxon>Legionellales</taxon>
        <taxon>Legionellaceae</taxon>
        <taxon>Legionella</taxon>
    </lineage>
</organism>
<gene>
    <name evidence="4" type="primary">zapA</name>
    <name evidence="3" type="ORF">Lbir_2377</name>
    <name evidence="4" type="ORF">NCTC12437_03035</name>
</gene>
<dbReference type="InterPro" id="IPR042233">
    <property type="entry name" value="Cell_div_ZapA_N"/>
</dbReference>
<evidence type="ECO:0000313" key="3">
    <source>
        <dbReference type="EMBL" id="KTC68844.1"/>
    </source>
</evidence>
<evidence type="ECO:0000256" key="1">
    <source>
        <dbReference type="ARBA" id="ARBA00010074"/>
    </source>
</evidence>
<evidence type="ECO:0000256" key="2">
    <source>
        <dbReference type="ARBA" id="ARBA00023054"/>
    </source>
</evidence>
<dbReference type="Gene3D" id="3.30.160.880">
    <property type="entry name" value="Cell division protein ZapA protomer, N-terminal domain"/>
    <property type="match status" value="1"/>
</dbReference>
<keyword evidence="4" id="KW-0132">Cell division</keyword>
<comment type="similarity">
    <text evidence="1">Belongs to the ZapA family. Type 1 subfamily.</text>
</comment>